<dbReference type="RefSeq" id="WP_165587601.1">
    <property type="nucleotide sequence ID" value="NZ_JTJC03000001.1"/>
</dbReference>
<accession>A0A9X5I3H0</accession>
<protein>
    <submittedName>
        <fullName evidence="1">Uncharacterized protein</fullName>
    </submittedName>
</protein>
<keyword evidence="2" id="KW-1185">Reference proteome</keyword>
<dbReference type="Proteomes" id="UP000031532">
    <property type="component" value="Unassembled WGS sequence"/>
</dbReference>
<gene>
    <name evidence="1" type="ORF">QH73_0002030</name>
</gene>
<organism evidence="1 2">
    <name type="scientific">Scytonema millei VB511283</name>
    <dbReference type="NCBI Taxonomy" id="1245923"/>
    <lineage>
        <taxon>Bacteria</taxon>
        <taxon>Bacillati</taxon>
        <taxon>Cyanobacteriota</taxon>
        <taxon>Cyanophyceae</taxon>
        <taxon>Nostocales</taxon>
        <taxon>Scytonemataceae</taxon>
        <taxon>Scytonema</taxon>
    </lineage>
</organism>
<comment type="caution">
    <text evidence="1">The sequence shown here is derived from an EMBL/GenBank/DDBJ whole genome shotgun (WGS) entry which is preliminary data.</text>
</comment>
<evidence type="ECO:0000313" key="1">
    <source>
        <dbReference type="EMBL" id="NHC33452.1"/>
    </source>
</evidence>
<dbReference type="AlphaFoldDB" id="A0A9X5I3H0"/>
<proteinExistence type="predicted"/>
<reference evidence="1 2" key="1">
    <citation type="journal article" date="2015" name="Genome Announc.">
        <title>Draft Genome Sequence of the Terrestrial Cyanobacterium Scytonema millei VB511283, Isolated from Eastern India.</title>
        <authorList>
            <person name="Sen D."/>
            <person name="Chandrababunaidu M.M."/>
            <person name="Singh D."/>
            <person name="Sanghi N."/>
            <person name="Ghorai A."/>
            <person name="Mishra G.P."/>
            <person name="Madduluri M."/>
            <person name="Adhikary S.P."/>
            <person name="Tripathy S."/>
        </authorList>
    </citation>
    <scope>NUCLEOTIDE SEQUENCE [LARGE SCALE GENOMIC DNA]</scope>
    <source>
        <strain evidence="1 2">VB511283</strain>
    </source>
</reference>
<sequence>MALDVLSLLYFAIGRVPATGYLRYLTAWSKRTSLASVILSVRSKSIEILLHDSLC</sequence>
<name>A0A9X5I3H0_9CYAN</name>
<dbReference type="EMBL" id="JTJC03000001">
    <property type="protein sequence ID" value="NHC33452.1"/>
    <property type="molecule type" value="Genomic_DNA"/>
</dbReference>
<evidence type="ECO:0000313" key="2">
    <source>
        <dbReference type="Proteomes" id="UP000031532"/>
    </source>
</evidence>